<feature type="transmembrane region" description="Helical" evidence="6">
    <location>
        <begin position="206"/>
        <end position="224"/>
    </location>
</feature>
<feature type="compositionally biased region" description="Basic and acidic residues" evidence="5">
    <location>
        <begin position="295"/>
        <end position="309"/>
    </location>
</feature>
<feature type="transmembrane region" description="Helical" evidence="6">
    <location>
        <begin position="14"/>
        <end position="33"/>
    </location>
</feature>
<protein>
    <submittedName>
        <fullName evidence="7">BASS family bile acid:Na+ symporter</fullName>
    </submittedName>
</protein>
<keyword evidence="4 6" id="KW-0472">Membrane</keyword>
<dbReference type="PANTHER" id="PTHR10361">
    <property type="entry name" value="SODIUM-BILE ACID COTRANSPORTER"/>
    <property type="match status" value="1"/>
</dbReference>
<keyword evidence="3 6" id="KW-1133">Transmembrane helix</keyword>
<dbReference type="Pfam" id="PF01758">
    <property type="entry name" value="SBF"/>
    <property type="match status" value="1"/>
</dbReference>
<keyword evidence="8" id="KW-1185">Reference proteome</keyword>
<organism evidence="7 8">
    <name type="scientific">Agromyces ramosus</name>
    <dbReference type="NCBI Taxonomy" id="33879"/>
    <lineage>
        <taxon>Bacteria</taxon>
        <taxon>Bacillati</taxon>
        <taxon>Actinomycetota</taxon>
        <taxon>Actinomycetes</taxon>
        <taxon>Micrococcales</taxon>
        <taxon>Microbacteriaceae</taxon>
        <taxon>Agromyces</taxon>
    </lineage>
</organism>
<feature type="region of interest" description="Disordered" evidence="5">
    <location>
        <begin position="293"/>
        <end position="321"/>
    </location>
</feature>
<dbReference type="AlphaFoldDB" id="A0A4Q7MK01"/>
<comment type="caution">
    <text evidence="7">The sequence shown here is derived from an EMBL/GenBank/DDBJ whole genome shotgun (WGS) entry which is preliminary data.</text>
</comment>
<reference evidence="7 8" key="1">
    <citation type="submission" date="2019-02" db="EMBL/GenBank/DDBJ databases">
        <title>Genomic Encyclopedia of Type Strains, Phase IV (KMG-IV): sequencing the most valuable type-strain genomes for metagenomic binning, comparative biology and taxonomic classification.</title>
        <authorList>
            <person name="Goeker M."/>
        </authorList>
    </citation>
    <scope>NUCLEOTIDE SEQUENCE [LARGE SCALE GENOMIC DNA]</scope>
    <source>
        <strain evidence="7 8">DSM 43045</strain>
    </source>
</reference>
<feature type="transmembrane region" description="Helical" evidence="6">
    <location>
        <begin position="144"/>
        <end position="164"/>
    </location>
</feature>
<comment type="subcellular location">
    <subcellularLocation>
        <location evidence="1">Membrane</location>
        <topology evidence="1">Multi-pass membrane protein</topology>
    </subcellularLocation>
</comment>
<sequence>MRHTERMGSALTTIGLPVALGIIMFGLGLSLTPRDFARVAKHPKAVIIALICQLLVLPALCFGLVLLFQLPPVLAVGMLLLAASPGGTTANLYSHLFRGDVALNISLTAINSVLAVFTLPLITNLAIAYFLPGDESLGLQAAKVVEVFAIVLGPVALGMLVRWWRPAFADRMDRPVRIASVVILVVVIAGAIVSNLELLLENAGRLAGITVVFCVLSLTIGYLVPRMLRVDRPQSIASSFEIGIHNATLAIVIAQTVIGSVEMSLPAGVYGVLMFFVALAFGFLIRGRAATGDVHAPDGSERDEARRASAPDAAEAAPPER</sequence>
<evidence type="ECO:0000256" key="1">
    <source>
        <dbReference type="ARBA" id="ARBA00004141"/>
    </source>
</evidence>
<dbReference type="Gene3D" id="1.20.1530.20">
    <property type="match status" value="1"/>
</dbReference>
<dbReference type="EMBL" id="SGWY01000001">
    <property type="protein sequence ID" value="RZS68586.1"/>
    <property type="molecule type" value="Genomic_DNA"/>
</dbReference>
<feature type="transmembrane region" description="Helical" evidence="6">
    <location>
        <begin position="105"/>
        <end position="132"/>
    </location>
</feature>
<evidence type="ECO:0000256" key="2">
    <source>
        <dbReference type="ARBA" id="ARBA00022692"/>
    </source>
</evidence>
<feature type="transmembrane region" description="Helical" evidence="6">
    <location>
        <begin position="264"/>
        <end position="285"/>
    </location>
</feature>
<dbReference type="InterPro" id="IPR004710">
    <property type="entry name" value="Bilac:Na_transpt"/>
</dbReference>
<gene>
    <name evidence="7" type="ORF">EV187_1017</name>
</gene>
<accession>A0A4Q7MK01</accession>
<evidence type="ECO:0000256" key="6">
    <source>
        <dbReference type="SAM" id="Phobius"/>
    </source>
</evidence>
<feature type="transmembrane region" description="Helical" evidence="6">
    <location>
        <begin position="176"/>
        <end position="194"/>
    </location>
</feature>
<feature type="transmembrane region" description="Helical" evidence="6">
    <location>
        <begin position="45"/>
        <end position="68"/>
    </location>
</feature>
<dbReference type="InterPro" id="IPR002657">
    <property type="entry name" value="BilAc:Na_symport/Acr3"/>
</dbReference>
<proteinExistence type="predicted"/>
<evidence type="ECO:0000313" key="7">
    <source>
        <dbReference type="EMBL" id="RZS68586.1"/>
    </source>
</evidence>
<evidence type="ECO:0000256" key="3">
    <source>
        <dbReference type="ARBA" id="ARBA00022989"/>
    </source>
</evidence>
<feature type="compositionally biased region" description="Low complexity" evidence="5">
    <location>
        <begin position="310"/>
        <end position="321"/>
    </location>
</feature>
<evidence type="ECO:0000256" key="5">
    <source>
        <dbReference type="SAM" id="MobiDB-lite"/>
    </source>
</evidence>
<evidence type="ECO:0000313" key="8">
    <source>
        <dbReference type="Proteomes" id="UP000293289"/>
    </source>
</evidence>
<evidence type="ECO:0000256" key="4">
    <source>
        <dbReference type="ARBA" id="ARBA00023136"/>
    </source>
</evidence>
<dbReference type="PANTHER" id="PTHR10361:SF24">
    <property type="entry name" value="P3 PROTEIN"/>
    <property type="match status" value="1"/>
</dbReference>
<feature type="transmembrane region" description="Helical" evidence="6">
    <location>
        <begin position="236"/>
        <end position="258"/>
    </location>
</feature>
<dbReference type="InterPro" id="IPR038770">
    <property type="entry name" value="Na+/solute_symporter_sf"/>
</dbReference>
<feature type="transmembrane region" description="Helical" evidence="6">
    <location>
        <begin position="74"/>
        <end position="93"/>
    </location>
</feature>
<dbReference type="Proteomes" id="UP000293289">
    <property type="component" value="Unassembled WGS sequence"/>
</dbReference>
<keyword evidence="2 6" id="KW-0812">Transmembrane</keyword>
<dbReference type="GO" id="GO:0016020">
    <property type="term" value="C:membrane"/>
    <property type="evidence" value="ECO:0007669"/>
    <property type="project" value="UniProtKB-SubCell"/>
</dbReference>
<name>A0A4Q7MK01_9MICO</name>